<evidence type="ECO:0000313" key="4">
    <source>
        <dbReference type="Proteomes" id="UP001320119"/>
    </source>
</evidence>
<dbReference type="SUPFAM" id="SSF103647">
    <property type="entry name" value="TSP type-3 repeat"/>
    <property type="match status" value="3"/>
</dbReference>
<dbReference type="Proteomes" id="UP001320119">
    <property type="component" value="Chromosome"/>
</dbReference>
<feature type="chain" id="PRO_5042974702" description="Alpha-agarase" evidence="2">
    <location>
        <begin position="21"/>
        <end position="1480"/>
    </location>
</feature>
<evidence type="ECO:0008006" key="5">
    <source>
        <dbReference type="Google" id="ProtNLM"/>
    </source>
</evidence>
<dbReference type="EMBL" id="AP023086">
    <property type="protein sequence ID" value="BCD95917.1"/>
    <property type="molecule type" value="Genomic_DNA"/>
</dbReference>
<name>A0AAN1WE49_9GAMM</name>
<dbReference type="Pfam" id="PF02412">
    <property type="entry name" value="TSP_3"/>
    <property type="match status" value="4"/>
</dbReference>
<gene>
    <name evidence="3" type="ORF">MARGE09_P0116</name>
</gene>
<dbReference type="PANTHER" id="PTHR37467">
    <property type="entry name" value="EXPORTED CALCIUM-BINDING GLYCOPROTEIN-RELATED"/>
    <property type="match status" value="1"/>
</dbReference>
<accession>A0AAN1WE49</accession>
<dbReference type="Gene3D" id="4.10.1080.10">
    <property type="entry name" value="TSP type-3 repeat"/>
    <property type="match status" value="2"/>
</dbReference>
<dbReference type="InterPro" id="IPR003367">
    <property type="entry name" value="Thrombospondin_3-like_rpt"/>
</dbReference>
<dbReference type="GO" id="GO:0007155">
    <property type="term" value="P:cell adhesion"/>
    <property type="evidence" value="ECO:0007669"/>
    <property type="project" value="InterPro"/>
</dbReference>
<dbReference type="PANTHER" id="PTHR37467:SF1">
    <property type="entry name" value="EXPORTED CALCIUM-BINDING GLYCOPROTEIN"/>
    <property type="match status" value="1"/>
</dbReference>
<dbReference type="InterPro" id="IPR028974">
    <property type="entry name" value="TSP_type-3_rpt"/>
</dbReference>
<dbReference type="SUPFAM" id="SSF50370">
    <property type="entry name" value="Ricin B-like lectins"/>
    <property type="match status" value="1"/>
</dbReference>
<organism evidence="3 4">
    <name type="scientific">Marinagarivorans cellulosilyticus</name>
    <dbReference type="NCBI Taxonomy" id="2721545"/>
    <lineage>
        <taxon>Bacteria</taxon>
        <taxon>Pseudomonadati</taxon>
        <taxon>Pseudomonadota</taxon>
        <taxon>Gammaproteobacteria</taxon>
        <taxon>Cellvibrionales</taxon>
        <taxon>Cellvibrionaceae</taxon>
        <taxon>Marinagarivorans</taxon>
    </lineage>
</organism>
<dbReference type="RefSeq" id="WP_275068739.1">
    <property type="nucleotide sequence ID" value="NZ_AP023086.1"/>
</dbReference>
<dbReference type="KEGG" id="marq:MARGE09_P0116"/>
<dbReference type="GO" id="GO:0005509">
    <property type="term" value="F:calcium ion binding"/>
    <property type="evidence" value="ECO:0007669"/>
    <property type="project" value="InterPro"/>
</dbReference>
<evidence type="ECO:0000256" key="2">
    <source>
        <dbReference type="SAM" id="SignalP"/>
    </source>
</evidence>
<keyword evidence="4" id="KW-1185">Reference proteome</keyword>
<dbReference type="InterPro" id="IPR053180">
    <property type="entry name" value="Ca-binding_acidic-repeat"/>
</dbReference>
<dbReference type="CDD" id="cd23417">
    <property type="entry name" value="beta-trefoil_Ricin_MytiLec-like"/>
    <property type="match status" value="1"/>
</dbReference>
<reference evidence="3 4" key="1">
    <citation type="journal article" date="2022" name="IScience">
        <title>An ultrasensitive nanofiber-based assay for enzymatic hydrolysis and deep-sea microbial degradation of cellulose.</title>
        <authorList>
            <person name="Tsudome M."/>
            <person name="Tachioka M."/>
            <person name="Miyazaki M."/>
            <person name="Uchimura K."/>
            <person name="Tsuda M."/>
            <person name="Takaki Y."/>
            <person name="Deguchi S."/>
        </authorList>
    </citation>
    <scope>NUCLEOTIDE SEQUENCE [LARGE SCALE GENOMIC DNA]</scope>
    <source>
        <strain evidence="3 4">GE09</strain>
    </source>
</reference>
<evidence type="ECO:0000256" key="1">
    <source>
        <dbReference type="ARBA" id="ARBA00022729"/>
    </source>
</evidence>
<proteinExistence type="predicted"/>
<feature type="signal peptide" evidence="2">
    <location>
        <begin position="1"/>
        <end position="20"/>
    </location>
</feature>
<dbReference type="InterPro" id="IPR035992">
    <property type="entry name" value="Ricin_B-like_lectins"/>
</dbReference>
<dbReference type="Gene3D" id="2.80.10.50">
    <property type="match status" value="1"/>
</dbReference>
<sequence>MERKSLLLAALCSVAVYASASQAQTAEDGSFLIQESSGKCLSPTNNPFDPNKRTQVVFNSCEGLPEQRYRWLNNGSIQHVVSGRCIKPEGPLNDVNALDRIKLAPRCGGAKMAFKHTRKGAVKHIESGLCIHPERGNLAPADGTRALLKGACGKDKAFFAFTDTLNLDSDGDGIEDAIDQCPDTPAGVEVDANGCQVFGDGDNDGVPDNLDQCPFTPEDFRDIFGITPDGCVAIPEFDDQDGDAVINLEDQCPDTPLGEEVDFAGCSESQRPSDSDGDGIFDEFDECPMTPPNTPVDGNGCAILEDSDNDGVPDFADECPFTPAEFLGLFGSVEPNGCLPIPDFEDQDGDGVINIEDQCPNTELGQEVDPNGCPVVGTNDSDFDGLTDEQEFEIGTDAFNPDSDFDNLADGEEVNVFGTNPLNPDTDFGGVSDFDEVISGTNPLDPSDDSFGPPSLPLVLTDGHGFRWDIFNGGEIADGTNDAFDGGFVLNVNGLQFFEEQVRFDDNGRGVALINRNMLPGIEVSRHVSVPQGAKFARFIDSFTNTTSELQVLEVTLSTNLGSDGGTNVLVTSSGDQVFDVTDQYIITDDGFFLPSSSSSSSSSIPFPFPIPSSTSSFSSVSSTSSVPSFPTSESFGSASSAPFIPTSSSFSEPEFGSSSSFVFPEPTSSSEFFIGSAGSEPSFGSSSSEVVFSSSSAPIIIFPPISSSSSSSSFSSLPVFEGDPMVGHVFNWSNGETALQPIAAVQQGDDIRITYRIVLRPGETTSLMSLGLQGFDRNVMEGDIDAAISNLPKLLQDLNPVQVMDISNWFAQIDSDGDGILDDQEDVLGTDRFNPDSDFDGRPDLEDVLTDFNPELAFDVDGDGTPDFADQCIIESPFPVDEQGCPITEPDPCLIDPALCSNDSDNDGVPDELDLCPGTPRGVEVDGQGCPVVGPAIEIIGAEPAVFNPIFPPGIGLVAFDVHLFSLITNEQLPPGASIQLDFADPRFQVINQTPELLTVLVEAFDPNETQFFIPVFIGLPDGNRSNTFFVEARTGAEPPQSSSVDAVFIRDGATIDASGITLSGVFQQLASEGRGTGEGLFRQFWDAQRRVSAIDSDINCVPINGFELSCDRAESEVAFMSDAEVAVEMTRYNTLALVNRIELRTGWQDCGEHRVVFGRNDFQRNFLIVEARVPNPTPGDVRGCEPVIRHWQNMPGLDPIARGIELNRFFMEGLEGIAPVISVANLSEGQGQIRTNQFMTPEWMLREYDLETRCDSAVEGECTVVALPVRVNENPFGELFNPELPFVGGALAELAADFQSEFASNLEPLLKDDIVMLSNPVSDRFNNGQSHASGFAFFENDFRGHFGNNLFTPFGLDLQTQLEGRVDARGNPLTVDQLLNRATAMTCGGCHEPSSFGLTAPNAIGAFRLSDGSIIDSWPNTLGFVHVDEQRNISPALRDVFIPARLEAFVDVLEELDVAISTGFAPENLEAGPRINER</sequence>
<keyword evidence="1 2" id="KW-0732">Signal</keyword>
<evidence type="ECO:0000313" key="3">
    <source>
        <dbReference type="EMBL" id="BCD95917.1"/>
    </source>
</evidence>
<protein>
    <recommendedName>
        <fullName evidence="5">Alpha-agarase</fullName>
    </recommendedName>
</protein>